<dbReference type="GO" id="GO:0016787">
    <property type="term" value="F:hydrolase activity"/>
    <property type="evidence" value="ECO:0007669"/>
    <property type="project" value="UniProtKB-KW"/>
</dbReference>
<reference evidence="3 4" key="1">
    <citation type="submission" date="2019-02" db="EMBL/GenBank/DDBJ databases">
        <authorList>
            <person name="Khodamoradi S."/>
            <person name="Hahnke R.L."/>
            <person name="Kaempfer P."/>
            <person name="Schumann P."/>
            <person name="Rohde M."/>
            <person name="Steinert M."/>
            <person name="Luzhetskyy A."/>
            <person name="Wink J."/>
            <person name="Ruckert C."/>
        </authorList>
    </citation>
    <scope>NUCLEOTIDE SEQUENCE [LARGE SCALE GENOMIC DNA]</scope>
    <source>
        <strain evidence="3 4">M2</strain>
    </source>
</reference>
<dbReference type="EMBL" id="CP036455">
    <property type="protein sequence ID" value="QBI55729.1"/>
    <property type="molecule type" value="Genomic_DNA"/>
</dbReference>
<protein>
    <submittedName>
        <fullName evidence="3">mRNA interferase MazF6</fullName>
        <ecNumber evidence="3">3.1.-.-</ecNumber>
    </submittedName>
</protein>
<dbReference type="SUPFAM" id="SSF50118">
    <property type="entry name" value="Cell growth inhibitor/plasmid maintenance toxic component"/>
    <property type="match status" value="1"/>
</dbReference>
<dbReference type="InterPro" id="IPR011067">
    <property type="entry name" value="Plasmid_toxin/cell-grow_inhib"/>
</dbReference>
<sequence length="89" mass="9076" precursor="true">MLVVQSEAFNASGLATALVVVLTSNTRLAAMPGNVFVPSVAGCLPKDSVVNVTAVATVGKDELSGPVGVLPQDIMDDVDRGLRRVLGLA</sequence>
<dbReference type="GO" id="GO:0003677">
    <property type="term" value="F:DNA binding"/>
    <property type="evidence" value="ECO:0007669"/>
    <property type="project" value="InterPro"/>
</dbReference>
<dbReference type="Gene3D" id="2.30.30.110">
    <property type="match status" value="1"/>
</dbReference>
<organism evidence="3 4">
    <name type="scientific">Streptomonospora litoralis</name>
    <dbReference type="NCBI Taxonomy" id="2498135"/>
    <lineage>
        <taxon>Bacteria</taxon>
        <taxon>Bacillati</taxon>
        <taxon>Actinomycetota</taxon>
        <taxon>Actinomycetes</taxon>
        <taxon>Streptosporangiales</taxon>
        <taxon>Nocardiopsidaceae</taxon>
        <taxon>Streptomonospora</taxon>
    </lineage>
</organism>
<name>A0A4P6Q8Y0_9ACTN</name>
<dbReference type="EC" id="3.1.-.-" evidence="3"/>
<proteinExistence type="inferred from homology"/>
<dbReference type="InterPro" id="IPR003477">
    <property type="entry name" value="PemK-like"/>
</dbReference>
<gene>
    <name evidence="3" type="primary">mazF6</name>
    <name evidence="3" type="ORF">EKD16_19830</name>
</gene>
<comment type="similarity">
    <text evidence="1">Belongs to the PemK/MazF family.</text>
</comment>
<dbReference type="KEGG" id="strr:EKD16_19830"/>
<dbReference type="AlphaFoldDB" id="A0A4P6Q8Y0"/>
<accession>A0A4P6Q8Y0</accession>
<dbReference type="Pfam" id="PF02452">
    <property type="entry name" value="PemK_toxin"/>
    <property type="match status" value="1"/>
</dbReference>
<evidence type="ECO:0000313" key="3">
    <source>
        <dbReference type="EMBL" id="QBI55729.1"/>
    </source>
</evidence>
<keyword evidence="4" id="KW-1185">Reference proteome</keyword>
<keyword evidence="3" id="KW-0378">Hydrolase</keyword>
<dbReference type="Proteomes" id="UP000292235">
    <property type="component" value="Chromosome"/>
</dbReference>
<evidence type="ECO:0000256" key="2">
    <source>
        <dbReference type="ARBA" id="ARBA00022649"/>
    </source>
</evidence>
<evidence type="ECO:0000313" key="4">
    <source>
        <dbReference type="Proteomes" id="UP000292235"/>
    </source>
</evidence>
<keyword evidence="2" id="KW-1277">Toxin-antitoxin system</keyword>
<evidence type="ECO:0000256" key="1">
    <source>
        <dbReference type="ARBA" id="ARBA00007521"/>
    </source>
</evidence>